<reference evidence="8" key="1">
    <citation type="submission" date="2020-05" db="EMBL/GenBank/DDBJ databases">
        <authorList>
            <person name="Chiriac C."/>
            <person name="Salcher M."/>
            <person name="Ghai R."/>
            <person name="Kavagutti S V."/>
        </authorList>
    </citation>
    <scope>NUCLEOTIDE SEQUENCE</scope>
</reference>
<gene>
    <name evidence="8" type="ORF">UFOPK3861_00409</name>
</gene>
<evidence type="ECO:0000256" key="4">
    <source>
        <dbReference type="ARBA" id="ARBA00023172"/>
    </source>
</evidence>
<accession>A0A6J7KH73</accession>
<dbReference type="HAMAP" id="MF_00201">
    <property type="entry name" value="RecO"/>
    <property type="match status" value="1"/>
</dbReference>
<dbReference type="GO" id="GO:0043590">
    <property type="term" value="C:bacterial nucleoid"/>
    <property type="evidence" value="ECO:0007669"/>
    <property type="project" value="TreeGrafter"/>
</dbReference>
<comment type="similarity">
    <text evidence="1">Belongs to the RecO family.</text>
</comment>
<keyword evidence="4" id="KW-0233">DNA recombination</keyword>
<dbReference type="GO" id="GO:0006310">
    <property type="term" value="P:DNA recombination"/>
    <property type="evidence" value="ECO:0007669"/>
    <property type="project" value="UniProtKB-KW"/>
</dbReference>
<evidence type="ECO:0000313" key="8">
    <source>
        <dbReference type="EMBL" id="CAB4954845.1"/>
    </source>
</evidence>
<dbReference type="InterPro" id="IPR012340">
    <property type="entry name" value="NA-bd_OB-fold"/>
</dbReference>
<organism evidence="8">
    <name type="scientific">freshwater metagenome</name>
    <dbReference type="NCBI Taxonomy" id="449393"/>
    <lineage>
        <taxon>unclassified sequences</taxon>
        <taxon>metagenomes</taxon>
        <taxon>ecological metagenomes</taxon>
    </lineage>
</organism>
<dbReference type="InterPro" id="IPR022572">
    <property type="entry name" value="DNA_rep/recomb_RecO_N"/>
</dbReference>
<evidence type="ECO:0000256" key="2">
    <source>
        <dbReference type="ARBA" id="ARBA00021310"/>
    </source>
</evidence>
<dbReference type="SUPFAM" id="SSF50249">
    <property type="entry name" value="Nucleic acid-binding proteins"/>
    <property type="match status" value="1"/>
</dbReference>
<feature type="domain" description="DNA replication/recombination mediator RecO N-terminal" evidence="7">
    <location>
        <begin position="1"/>
        <end position="79"/>
    </location>
</feature>
<dbReference type="InterPro" id="IPR003717">
    <property type="entry name" value="RecO"/>
</dbReference>
<evidence type="ECO:0000256" key="6">
    <source>
        <dbReference type="ARBA" id="ARBA00033409"/>
    </source>
</evidence>
<evidence type="ECO:0000259" key="7">
    <source>
        <dbReference type="Pfam" id="PF11967"/>
    </source>
</evidence>
<dbReference type="Pfam" id="PF02565">
    <property type="entry name" value="RecO_C"/>
    <property type="match status" value="1"/>
</dbReference>
<dbReference type="Pfam" id="PF11967">
    <property type="entry name" value="RecO_N"/>
    <property type="match status" value="1"/>
</dbReference>
<dbReference type="Gene3D" id="2.40.50.140">
    <property type="entry name" value="Nucleic acid-binding proteins"/>
    <property type="match status" value="1"/>
</dbReference>
<dbReference type="InterPro" id="IPR037278">
    <property type="entry name" value="ARFGAP/RecO"/>
</dbReference>
<evidence type="ECO:0000256" key="3">
    <source>
        <dbReference type="ARBA" id="ARBA00022763"/>
    </source>
</evidence>
<keyword evidence="5" id="KW-0234">DNA repair</keyword>
<dbReference type="AlphaFoldDB" id="A0A6J7KH73"/>
<evidence type="ECO:0000256" key="1">
    <source>
        <dbReference type="ARBA" id="ARBA00007452"/>
    </source>
</evidence>
<dbReference type="NCBIfam" id="TIGR00613">
    <property type="entry name" value="reco"/>
    <property type="match status" value="1"/>
</dbReference>
<evidence type="ECO:0000256" key="5">
    <source>
        <dbReference type="ARBA" id="ARBA00023204"/>
    </source>
</evidence>
<sequence length="243" mass="27067">MSLYRDEAIILRTQKLGEADRIITLLTREHGRVRGVAKGVRRTMSKFGARLEPGSHVDIQLHKGRTFDTITQVEAINNYGEALTEDYQRWTIASAILETAERFTSQEYEPALQEFQLVVGGMKALAENRYDPSLILDAFLLRSLAIGGYAPSTLNCSRCEKPGPHRYFSLVGGGSVCMECRPSASATPAPETLQLLGALLSGDWDVAQNSEPRHRREASGLVIAYLQWHLERGLRSLPIVERV</sequence>
<dbReference type="Gene3D" id="1.20.1440.120">
    <property type="entry name" value="Recombination protein O, C-terminal domain"/>
    <property type="match status" value="1"/>
</dbReference>
<dbReference type="SUPFAM" id="SSF57863">
    <property type="entry name" value="ArfGap/RecO-like zinc finger"/>
    <property type="match status" value="1"/>
</dbReference>
<dbReference type="InterPro" id="IPR042242">
    <property type="entry name" value="RecO_C"/>
</dbReference>
<dbReference type="PANTHER" id="PTHR33991:SF1">
    <property type="entry name" value="DNA REPAIR PROTEIN RECO"/>
    <property type="match status" value="1"/>
</dbReference>
<protein>
    <recommendedName>
        <fullName evidence="2">DNA repair protein RecO</fullName>
    </recommendedName>
    <alternativeName>
        <fullName evidence="6">Recombination protein O</fullName>
    </alternativeName>
</protein>
<dbReference type="PANTHER" id="PTHR33991">
    <property type="entry name" value="DNA REPAIR PROTEIN RECO"/>
    <property type="match status" value="1"/>
</dbReference>
<dbReference type="EMBL" id="CAFBNQ010000027">
    <property type="protein sequence ID" value="CAB4954845.1"/>
    <property type="molecule type" value="Genomic_DNA"/>
</dbReference>
<keyword evidence="3" id="KW-0227">DNA damage</keyword>
<dbReference type="GO" id="GO:0006302">
    <property type="term" value="P:double-strand break repair"/>
    <property type="evidence" value="ECO:0007669"/>
    <property type="project" value="TreeGrafter"/>
</dbReference>
<proteinExistence type="inferred from homology"/>
<name>A0A6J7KH73_9ZZZZ</name>